<keyword evidence="5 8" id="KW-0812">Transmembrane</keyword>
<dbReference type="AlphaFoldDB" id="A0A9D2SSB6"/>
<evidence type="ECO:0000256" key="7">
    <source>
        <dbReference type="ARBA" id="ARBA00023136"/>
    </source>
</evidence>
<proteinExistence type="inferred from homology"/>
<evidence type="ECO:0000313" key="11">
    <source>
        <dbReference type="Proteomes" id="UP000823891"/>
    </source>
</evidence>
<keyword evidence="7 8" id="KW-0472">Membrane</keyword>
<dbReference type="InterPro" id="IPR047817">
    <property type="entry name" value="ABC2_TM_bact-type"/>
</dbReference>
<keyword evidence="6 8" id="KW-1133">Transmembrane helix</keyword>
<sequence>MLNAVKTVLSENWSNRKRMLRLASYELKAQNNGTMFGFLWNFLNPALQILVFWFVFAIGLQAHAPRDNYPYIIWMIVGIIPWFYISTALQSSTMSIYSYSAILKRVYLPLSIVPVKTVFSGFIGHLWSMLVVFAVMLISGSPVSPMVWQLPYYMLCTICFLIGWGLLSSAVAVVFKDLQKILIAVIRLLFYISPIVWSQENLPENLQFILNLNPFAYILNGYRNCILYDQSLTVEWKMGIYFWSLTILLFLLGSSTHIKFRRKFMDLI</sequence>
<feature type="transmembrane region" description="Helical" evidence="8">
    <location>
        <begin position="38"/>
        <end position="59"/>
    </location>
</feature>
<evidence type="ECO:0000256" key="8">
    <source>
        <dbReference type="RuleBase" id="RU361157"/>
    </source>
</evidence>
<dbReference type="EMBL" id="DWWS01000069">
    <property type="protein sequence ID" value="HJC25620.1"/>
    <property type="molecule type" value="Genomic_DNA"/>
</dbReference>
<evidence type="ECO:0000256" key="3">
    <source>
        <dbReference type="ARBA" id="ARBA00022448"/>
    </source>
</evidence>
<evidence type="ECO:0000259" key="9">
    <source>
        <dbReference type="PROSITE" id="PS51012"/>
    </source>
</evidence>
<dbReference type="PROSITE" id="PS51012">
    <property type="entry name" value="ABC_TM2"/>
    <property type="match status" value="1"/>
</dbReference>
<evidence type="ECO:0000256" key="1">
    <source>
        <dbReference type="ARBA" id="ARBA00004651"/>
    </source>
</evidence>
<evidence type="ECO:0000256" key="6">
    <source>
        <dbReference type="ARBA" id="ARBA00022989"/>
    </source>
</evidence>
<evidence type="ECO:0000256" key="5">
    <source>
        <dbReference type="ARBA" id="ARBA00022692"/>
    </source>
</evidence>
<feature type="transmembrane region" description="Helical" evidence="8">
    <location>
        <begin position="181"/>
        <end position="197"/>
    </location>
</feature>
<comment type="similarity">
    <text evidence="2 8">Belongs to the ABC-2 integral membrane protein family.</text>
</comment>
<dbReference type="PANTHER" id="PTHR30413">
    <property type="entry name" value="INNER MEMBRANE TRANSPORT PERMEASE"/>
    <property type="match status" value="1"/>
</dbReference>
<reference evidence="10" key="2">
    <citation type="submission" date="2021-04" db="EMBL/GenBank/DDBJ databases">
        <authorList>
            <person name="Gilroy R."/>
        </authorList>
    </citation>
    <scope>NUCLEOTIDE SEQUENCE</scope>
    <source>
        <strain evidence="10">USAMLcec2-132</strain>
    </source>
</reference>
<comment type="subcellular location">
    <subcellularLocation>
        <location evidence="1 8">Cell membrane</location>
        <topology evidence="1 8">Multi-pass membrane protein</topology>
    </subcellularLocation>
</comment>
<accession>A0A9D2SSB6</accession>
<protein>
    <recommendedName>
        <fullName evidence="8">Transport permease protein</fullName>
    </recommendedName>
</protein>
<dbReference type="Proteomes" id="UP000823891">
    <property type="component" value="Unassembled WGS sequence"/>
</dbReference>
<dbReference type="GO" id="GO:0140359">
    <property type="term" value="F:ABC-type transporter activity"/>
    <property type="evidence" value="ECO:0007669"/>
    <property type="project" value="InterPro"/>
</dbReference>
<feature type="transmembrane region" description="Helical" evidence="8">
    <location>
        <begin position="118"/>
        <end position="138"/>
    </location>
</feature>
<keyword evidence="3 8" id="KW-0813">Transport</keyword>
<organism evidence="10 11">
    <name type="scientific">Candidatus Eisenbergiella merdavium</name>
    <dbReference type="NCBI Taxonomy" id="2838551"/>
    <lineage>
        <taxon>Bacteria</taxon>
        <taxon>Bacillati</taxon>
        <taxon>Bacillota</taxon>
        <taxon>Clostridia</taxon>
        <taxon>Lachnospirales</taxon>
        <taxon>Lachnospiraceae</taxon>
        <taxon>Eisenbergiella</taxon>
    </lineage>
</organism>
<feature type="domain" description="ABC transmembrane type-2" evidence="9">
    <location>
        <begin position="36"/>
        <end position="263"/>
    </location>
</feature>
<evidence type="ECO:0000256" key="2">
    <source>
        <dbReference type="ARBA" id="ARBA00007783"/>
    </source>
</evidence>
<name>A0A9D2SSB6_9FIRM</name>
<feature type="transmembrane region" description="Helical" evidence="8">
    <location>
        <begin position="240"/>
        <end position="258"/>
    </location>
</feature>
<feature type="transmembrane region" description="Helical" evidence="8">
    <location>
        <begin position="71"/>
        <end position="97"/>
    </location>
</feature>
<evidence type="ECO:0000313" key="10">
    <source>
        <dbReference type="EMBL" id="HJC25620.1"/>
    </source>
</evidence>
<gene>
    <name evidence="10" type="ORF">H9761_18315</name>
</gene>
<dbReference type="Pfam" id="PF01061">
    <property type="entry name" value="ABC2_membrane"/>
    <property type="match status" value="1"/>
</dbReference>
<feature type="transmembrane region" description="Helical" evidence="8">
    <location>
        <begin position="150"/>
        <end position="174"/>
    </location>
</feature>
<dbReference type="GO" id="GO:0015920">
    <property type="term" value="P:lipopolysaccharide transport"/>
    <property type="evidence" value="ECO:0007669"/>
    <property type="project" value="TreeGrafter"/>
</dbReference>
<comment type="caution">
    <text evidence="10">The sequence shown here is derived from an EMBL/GenBank/DDBJ whole genome shotgun (WGS) entry which is preliminary data.</text>
</comment>
<evidence type="ECO:0000256" key="4">
    <source>
        <dbReference type="ARBA" id="ARBA00022475"/>
    </source>
</evidence>
<dbReference type="PANTHER" id="PTHR30413:SF10">
    <property type="entry name" value="CAPSULE POLYSACCHARIDE EXPORT INNER-MEMBRANE PROTEIN CTRC"/>
    <property type="match status" value="1"/>
</dbReference>
<dbReference type="InterPro" id="IPR013525">
    <property type="entry name" value="ABC2_TM"/>
</dbReference>
<dbReference type="GO" id="GO:0005886">
    <property type="term" value="C:plasma membrane"/>
    <property type="evidence" value="ECO:0007669"/>
    <property type="project" value="UniProtKB-SubCell"/>
</dbReference>
<reference evidence="10" key="1">
    <citation type="journal article" date="2021" name="PeerJ">
        <title>Extensive microbial diversity within the chicken gut microbiome revealed by metagenomics and culture.</title>
        <authorList>
            <person name="Gilroy R."/>
            <person name="Ravi A."/>
            <person name="Getino M."/>
            <person name="Pursley I."/>
            <person name="Horton D.L."/>
            <person name="Alikhan N.F."/>
            <person name="Baker D."/>
            <person name="Gharbi K."/>
            <person name="Hall N."/>
            <person name="Watson M."/>
            <person name="Adriaenssens E.M."/>
            <person name="Foster-Nyarko E."/>
            <person name="Jarju S."/>
            <person name="Secka A."/>
            <person name="Antonio M."/>
            <person name="Oren A."/>
            <person name="Chaudhuri R.R."/>
            <person name="La Ragione R."/>
            <person name="Hildebrand F."/>
            <person name="Pallen M.J."/>
        </authorList>
    </citation>
    <scope>NUCLEOTIDE SEQUENCE</scope>
    <source>
        <strain evidence="10">USAMLcec2-132</strain>
    </source>
</reference>
<keyword evidence="4 8" id="KW-1003">Cell membrane</keyword>